<evidence type="ECO:0008006" key="3">
    <source>
        <dbReference type="Google" id="ProtNLM"/>
    </source>
</evidence>
<dbReference type="EMBL" id="FXBL01000004">
    <property type="protein sequence ID" value="SMH50693.1"/>
    <property type="molecule type" value="Genomic_DNA"/>
</dbReference>
<reference evidence="1 2" key="1">
    <citation type="submission" date="2017-04" db="EMBL/GenBank/DDBJ databases">
        <authorList>
            <person name="Afonso C.L."/>
            <person name="Miller P.J."/>
            <person name="Scott M.A."/>
            <person name="Spackman E."/>
            <person name="Goraichik I."/>
            <person name="Dimitrov K.M."/>
            <person name="Suarez D.L."/>
            <person name="Swayne D.E."/>
        </authorList>
    </citation>
    <scope>NUCLEOTIDE SEQUENCE [LARGE SCALE GENOMIC DNA]</scope>
    <source>
        <strain evidence="1 2">B5P</strain>
    </source>
</reference>
<dbReference type="RefSeq" id="WP_085465946.1">
    <property type="nucleotide sequence ID" value="NZ_FXBL01000004.1"/>
</dbReference>
<name>A0A1X7PGQ6_9HYPH</name>
<proteinExistence type="predicted"/>
<organism evidence="1 2">
    <name type="scientific">Mesorhizobium australicum</name>
    <dbReference type="NCBI Taxonomy" id="536018"/>
    <lineage>
        <taxon>Bacteria</taxon>
        <taxon>Pseudomonadati</taxon>
        <taxon>Pseudomonadota</taxon>
        <taxon>Alphaproteobacteria</taxon>
        <taxon>Hyphomicrobiales</taxon>
        <taxon>Phyllobacteriaceae</taxon>
        <taxon>Mesorhizobium</taxon>
    </lineage>
</organism>
<gene>
    <name evidence="1" type="ORF">SAMN02982922_4234</name>
</gene>
<sequence>MSFLKRLFGGGGGTAAPAAPAKEVEHAGYLIRATPFQENGQWQTSGVVTREIDGTVREHRFIRADRFPSQDMAAEHAIVKGRQIIDQQGDRMFD</sequence>
<evidence type="ECO:0000313" key="2">
    <source>
        <dbReference type="Proteomes" id="UP000193083"/>
    </source>
</evidence>
<protein>
    <recommendedName>
        <fullName evidence="3">Transcriptional activator HlyU</fullName>
    </recommendedName>
</protein>
<accession>A0A1X7PGQ6</accession>
<dbReference type="Proteomes" id="UP000193083">
    <property type="component" value="Unassembled WGS sequence"/>
</dbReference>
<dbReference type="AlphaFoldDB" id="A0A1X7PGQ6"/>
<dbReference type="OrthoDB" id="9800971at2"/>
<dbReference type="Pfam" id="PF10115">
    <property type="entry name" value="HlyU"/>
    <property type="match status" value="1"/>
</dbReference>
<keyword evidence="2" id="KW-1185">Reference proteome</keyword>
<evidence type="ECO:0000313" key="1">
    <source>
        <dbReference type="EMBL" id="SMH50693.1"/>
    </source>
</evidence>
<dbReference type="InterPro" id="IPR018772">
    <property type="entry name" value="Transcription_activator_HlyU"/>
</dbReference>